<dbReference type="EMBL" id="BK016073">
    <property type="protein sequence ID" value="DAF92799.1"/>
    <property type="molecule type" value="Genomic_DNA"/>
</dbReference>
<evidence type="ECO:0000313" key="2">
    <source>
        <dbReference type="EMBL" id="DAF92799.1"/>
    </source>
</evidence>
<organism evidence="2">
    <name type="scientific">Siphoviridae sp. ctdj515</name>
    <dbReference type="NCBI Taxonomy" id="2825582"/>
    <lineage>
        <taxon>Viruses</taxon>
        <taxon>Duplodnaviria</taxon>
        <taxon>Heunggongvirae</taxon>
        <taxon>Uroviricota</taxon>
        <taxon>Caudoviricetes</taxon>
    </lineage>
</organism>
<name>A0A8S5UE67_9CAUD</name>
<accession>A0A8S5UE67</accession>
<feature type="region of interest" description="Disordered" evidence="1">
    <location>
        <begin position="1"/>
        <end position="21"/>
    </location>
</feature>
<protein>
    <submittedName>
        <fullName evidence="2">Uncharacterized protein</fullName>
    </submittedName>
</protein>
<evidence type="ECO:0000256" key="1">
    <source>
        <dbReference type="SAM" id="MobiDB-lite"/>
    </source>
</evidence>
<proteinExistence type="predicted"/>
<sequence>MEPSIEELMASMTPATDTPPDVVAPIYIPYEQMEAAR</sequence>
<reference evidence="2" key="1">
    <citation type="journal article" date="2021" name="Proc. Natl. Acad. Sci. U.S.A.">
        <title>A Catalog of Tens of Thousands of Viruses from Human Metagenomes Reveals Hidden Associations with Chronic Diseases.</title>
        <authorList>
            <person name="Tisza M.J."/>
            <person name="Buck C.B."/>
        </authorList>
    </citation>
    <scope>NUCLEOTIDE SEQUENCE</scope>
    <source>
        <strain evidence="2">Ctdj515</strain>
    </source>
</reference>